<feature type="compositionally biased region" description="Basic and acidic residues" evidence="1">
    <location>
        <begin position="418"/>
        <end position="431"/>
    </location>
</feature>
<evidence type="ECO:0000259" key="2">
    <source>
        <dbReference type="Pfam" id="PF04466"/>
    </source>
</evidence>
<feature type="region of interest" description="Disordered" evidence="1">
    <location>
        <begin position="418"/>
        <end position="438"/>
    </location>
</feature>
<dbReference type="InterPro" id="IPR027417">
    <property type="entry name" value="P-loop_NTPase"/>
</dbReference>
<dbReference type="Gene3D" id="3.40.50.300">
    <property type="entry name" value="P-loop containing nucleotide triphosphate hydrolases"/>
    <property type="match status" value="1"/>
</dbReference>
<sequence length="466" mass="52417">MDALLSRPTLNPALRDFWLKPARNRVLYGGRASSKSWDAAGFATFLASNYRLRILCVRQFQNKIEESVYTLLKMQIERFGLNPQFRILDNKIIGRKTRSEFLFYGLWRSIDEIKSLESIDILWIEEAHNLTEAQWKILEATIRKSGSQVWVIFNPRLATDFAYKRFVTNPPPNTVVRLINYDENPFLSETMLAVIEAAKAEDEDEYQHIYRGVPKDNDDSVIIKRSWVMAAIDAHLALGIEPTGRKRIGFDVADSGADKCAAIYAHGPLASWADEWKAGEDELLKSCTRVYEAARERQASVTYDSIGVGAGSGAKFNELNGAGRGIVHHSKFNAGAAVFQPEAQYMPGTKNKDMFSNIKAQAWWGVADRLRNTFNAVRKGEKYTPDQMIFIDSNMPHLSKLIDELCTPKRDYDQAGRVKVESKKDLAKPTREGGPVPSPNLADGFIMAFAPGQAPMSINPDAMRRA</sequence>
<dbReference type="InterPro" id="IPR052380">
    <property type="entry name" value="Viral_DNA_packaging_terminase"/>
</dbReference>
<accession>A0AA42WCN9</accession>
<dbReference type="RefSeq" id="WP_280026892.1">
    <property type="nucleotide sequence ID" value="NZ_JAOCKG010000004.1"/>
</dbReference>
<dbReference type="PANTHER" id="PTHR39184">
    <property type="match status" value="1"/>
</dbReference>
<dbReference type="Gene3D" id="3.30.420.240">
    <property type="match status" value="1"/>
</dbReference>
<dbReference type="PANTHER" id="PTHR39184:SF1">
    <property type="entry name" value="PBSX PHAGE TERMINASE LARGE SUBUNIT"/>
    <property type="match status" value="1"/>
</dbReference>
<evidence type="ECO:0000313" key="3">
    <source>
        <dbReference type="EMBL" id="MDH2051174.1"/>
    </source>
</evidence>
<dbReference type="Pfam" id="PF04466">
    <property type="entry name" value="Terminase_3"/>
    <property type="match status" value="1"/>
</dbReference>
<evidence type="ECO:0000256" key="1">
    <source>
        <dbReference type="SAM" id="MobiDB-lite"/>
    </source>
</evidence>
<feature type="domain" description="Phage terminase large subunit N-terminal" evidence="2">
    <location>
        <begin position="24"/>
        <end position="212"/>
    </location>
</feature>
<dbReference type="Proteomes" id="UP001161276">
    <property type="component" value="Unassembled WGS sequence"/>
</dbReference>
<dbReference type="NCBIfam" id="TIGR01547">
    <property type="entry name" value="phage_term_2"/>
    <property type="match status" value="1"/>
</dbReference>
<reference evidence="3" key="1">
    <citation type="submission" date="2022-09" db="EMBL/GenBank/DDBJ databases">
        <title>Intensive care unit water sources are persistently colonized with multi-drug resistant bacteria and are the site of extensive horizontal gene transfer of antibiotic resistance genes.</title>
        <authorList>
            <person name="Diorio-Toth L."/>
        </authorList>
    </citation>
    <scope>NUCLEOTIDE SEQUENCE</scope>
    <source>
        <strain evidence="3">GD03676</strain>
    </source>
</reference>
<dbReference type="AlphaFoldDB" id="A0AA42WCN9"/>
<proteinExistence type="predicted"/>
<organism evidence="3 4">
    <name type="scientific">Achromobacter marplatensis</name>
    <dbReference type="NCBI Taxonomy" id="470868"/>
    <lineage>
        <taxon>Bacteria</taxon>
        <taxon>Pseudomonadati</taxon>
        <taxon>Pseudomonadota</taxon>
        <taxon>Betaproteobacteria</taxon>
        <taxon>Burkholderiales</taxon>
        <taxon>Alcaligenaceae</taxon>
        <taxon>Achromobacter</taxon>
    </lineage>
</organism>
<comment type="caution">
    <text evidence="3">The sequence shown here is derived from an EMBL/GenBank/DDBJ whole genome shotgun (WGS) entry which is preliminary data.</text>
</comment>
<dbReference type="EMBL" id="JAOCKG010000004">
    <property type="protein sequence ID" value="MDH2051174.1"/>
    <property type="molecule type" value="Genomic_DNA"/>
</dbReference>
<name>A0AA42WCN9_9BURK</name>
<dbReference type="InterPro" id="IPR035412">
    <property type="entry name" value="Terminase_L_N"/>
</dbReference>
<evidence type="ECO:0000313" key="4">
    <source>
        <dbReference type="Proteomes" id="UP001161276"/>
    </source>
</evidence>
<protein>
    <submittedName>
        <fullName evidence="3">PBSX family phage terminase large subunit</fullName>
    </submittedName>
</protein>
<gene>
    <name evidence="3" type="ORF">N5K24_12245</name>
</gene>
<dbReference type="InterPro" id="IPR006437">
    <property type="entry name" value="Phage_terminase_lsu"/>
</dbReference>